<feature type="transmembrane region" description="Helical" evidence="8">
    <location>
        <begin position="275"/>
        <end position="299"/>
    </location>
</feature>
<feature type="transmembrane region" description="Helical" evidence="8">
    <location>
        <begin position="6"/>
        <end position="24"/>
    </location>
</feature>
<feature type="transmembrane region" description="Helical" evidence="8">
    <location>
        <begin position="159"/>
        <end position="180"/>
    </location>
</feature>
<feature type="transmembrane region" description="Helical" evidence="8">
    <location>
        <begin position="369"/>
        <end position="386"/>
    </location>
</feature>
<name>A0ABU6KEK2_9BACI</name>
<dbReference type="EMBL" id="JARZFX010000002">
    <property type="protein sequence ID" value="MEC5423315.1"/>
    <property type="molecule type" value="Genomic_DNA"/>
</dbReference>
<dbReference type="CDD" id="cd10327">
    <property type="entry name" value="SLC5sbd_PanF"/>
    <property type="match status" value="1"/>
</dbReference>
<feature type="transmembrane region" description="Helical" evidence="8">
    <location>
        <begin position="124"/>
        <end position="147"/>
    </location>
</feature>
<dbReference type="Gene3D" id="1.20.1730.10">
    <property type="entry name" value="Sodium/glucose cotransporter"/>
    <property type="match status" value="1"/>
</dbReference>
<dbReference type="PANTHER" id="PTHR48086:SF4">
    <property type="entry name" value="SODIUM_PANTOTHENATE SYMPORTER"/>
    <property type="match status" value="1"/>
</dbReference>
<feature type="transmembrane region" description="Helical" evidence="8">
    <location>
        <begin position="76"/>
        <end position="96"/>
    </location>
</feature>
<evidence type="ECO:0000313" key="9">
    <source>
        <dbReference type="EMBL" id="MEC5423315.1"/>
    </source>
</evidence>
<feature type="transmembrane region" description="Helical" evidence="8">
    <location>
        <begin position="319"/>
        <end position="349"/>
    </location>
</feature>
<gene>
    <name evidence="9" type="primary">panF</name>
    <name evidence="9" type="ORF">QGM71_07360</name>
</gene>
<dbReference type="PROSITE" id="PS50283">
    <property type="entry name" value="NA_SOLUT_SYMP_3"/>
    <property type="match status" value="1"/>
</dbReference>
<feature type="transmembrane region" description="Helical" evidence="8">
    <location>
        <begin position="235"/>
        <end position="254"/>
    </location>
</feature>
<reference evidence="9 10" key="1">
    <citation type="journal article" date="2024" name="Int. J. Syst. Evol. Microbiol.">
        <title>Virgibacillus tibetensis sp. nov., isolated from salt lake on the Tibetan Plateau of China.</title>
        <authorList>
            <person name="Phurbu D."/>
            <person name="Liu Z.-X."/>
            <person name="Wang R."/>
            <person name="Zheng Y.-Y."/>
            <person name="Liu H.-C."/>
            <person name="Zhou Y.-G."/>
            <person name="Yu Y.-J."/>
            <person name="Li A.-H."/>
        </authorList>
    </citation>
    <scope>NUCLEOTIDE SEQUENCE [LARGE SCALE GENOMIC DNA]</scope>
    <source>
        <strain evidence="9 10">C22-A2</strain>
    </source>
</reference>
<feature type="transmembrane region" description="Helical" evidence="8">
    <location>
        <begin position="192"/>
        <end position="215"/>
    </location>
</feature>
<proteinExistence type="inferred from homology"/>
<evidence type="ECO:0000256" key="1">
    <source>
        <dbReference type="ARBA" id="ARBA00004141"/>
    </source>
</evidence>
<dbReference type="Pfam" id="PF00474">
    <property type="entry name" value="SSF"/>
    <property type="match status" value="1"/>
</dbReference>
<evidence type="ECO:0000256" key="6">
    <source>
        <dbReference type="ARBA" id="ARBA00023136"/>
    </source>
</evidence>
<feature type="transmembrane region" description="Helical" evidence="8">
    <location>
        <begin position="423"/>
        <end position="443"/>
    </location>
</feature>
<dbReference type="Proteomes" id="UP001335737">
    <property type="component" value="Unassembled WGS sequence"/>
</dbReference>
<evidence type="ECO:0000256" key="3">
    <source>
        <dbReference type="ARBA" id="ARBA00022448"/>
    </source>
</evidence>
<sequence length="499" mass="53946">MRLDILIPIILYLLATLLIGSYFHKYLKKEKSNFNEEFFVGGRSLGPMVLAFTMVASAASAGTFIGATGVGYQQGFSWPLIIAAQTAMGVYILGILGKKFAIISRRIGAVTITDFLKERYQSHAVIISSAIGILIFISAYMVAQFAGGARILESVTGLPYHWGLLIFGSVVVLLTVLGGYRGVAITDAIQGLAMILGGILVWIIVMVKTDGFSAIVSRLTLDHPELVTLPGASGATPSLLFSFFLLFGIAMIGLPHAAVRGMTFKDSKSMHKGMVYAVIIMGLFSIGFASLGPMVRVLLPEVEVPDMALLLLIIELVPGWLAGIILAAPLAAIISTVNSMLLVTSSTIVKDLYLNYINPNASEKSITKLSYYSTLIIGIVVLLITLNPPELIQFVVIFAIGGLEATLFAVIVFGLYWKRANKWGAIFSMCIGFVSYIVATMMFENPFGMHPIAISLFLNIASMIVFSYLTEKPSAEIINKFWGATPSKNINQVNKNIAK</sequence>
<dbReference type="InterPro" id="IPR050277">
    <property type="entry name" value="Sodium:Solute_Symporter"/>
</dbReference>
<keyword evidence="4 8" id="KW-0812">Transmembrane</keyword>
<dbReference type="InterPro" id="IPR011849">
    <property type="entry name" value="Na/pantothenate_symporter"/>
</dbReference>
<dbReference type="NCBIfam" id="TIGR00813">
    <property type="entry name" value="sss"/>
    <property type="match status" value="1"/>
</dbReference>
<evidence type="ECO:0000256" key="8">
    <source>
        <dbReference type="SAM" id="Phobius"/>
    </source>
</evidence>
<comment type="caution">
    <text evidence="9">The sequence shown here is derived from an EMBL/GenBank/DDBJ whole genome shotgun (WGS) entry which is preliminary data.</text>
</comment>
<feature type="transmembrane region" description="Helical" evidence="8">
    <location>
        <begin position="449"/>
        <end position="470"/>
    </location>
</feature>
<organism evidence="9 10">
    <name type="scientific">Virgibacillus tibetensis</name>
    <dbReference type="NCBI Taxonomy" id="3042313"/>
    <lineage>
        <taxon>Bacteria</taxon>
        <taxon>Bacillati</taxon>
        <taxon>Bacillota</taxon>
        <taxon>Bacilli</taxon>
        <taxon>Bacillales</taxon>
        <taxon>Bacillaceae</taxon>
        <taxon>Virgibacillus</taxon>
    </lineage>
</organism>
<keyword evidence="3" id="KW-0813">Transport</keyword>
<evidence type="ECO:0000256" key="5">
    <source>
        <dbReference type="ARBA" id="ARBA00022989"/>
    </source>
</evidence>
<dbReference type="RefSeq" id="WP_327606870.1">
    <property type="nucleotide sequence ID" value="NZ_JARZFX010000002.1"/>
</dbReference>
<dbReference type="PANTHER" id="PTHR48086">
    <property type="entry name" value="SODIUM/PROLINE SYMPORTER-RELATED"/>
    <property type="match status" value="1"/>
</dbReference>
<keyword evidence="6 8" id="KW-0472">Membrane</keyword>
<evidence type="ECO:0000256" key="2">
    <source>
        <dbReference type="ARBA" id="ARBA00006434"/>
    </source>
</evidence>
<comment type="similarity">
    <text evidence="2 7">Belongs to the sodium:solute symporter (SSF) (TC 2.A.21) family.</text>
</comment>
<dbReference type="InterPro" id="IPR038377">
    <property type="entry name" value="Na/Glc_symporter_sf"/>
</dbReference>
<keyword evidence="5 8" id="KW-1133">Transmembrane helix</keyword>
<evidence type="ECO:0000256" key="4">
    <source>
        <dbReference type="ARBA" id="ARBA00022692"/>
    </source>
</evidence>
<keyword evidence="10" id="KW-1185">Reference proteome</keyword>
<feature type="transmembrane region" description="Helical" evidence="8">
    <location>
        <begin position="392"/>
        <end position="416"/>
    </location>
</feature>
<evidence type="ECO:0000313" key="10">
    <source>
        <dbReference type="Proteomes" id="UP001335737"/>
    </source>
</evidence>
<evidence type="ECO:0000256" key="7">
    <source>
        <dbReference type="RuleBase" id="RU362091"/>
    </source>
</evidence>
<dbReference type="InterPro" id="IPR001734">
    <property type="entry name" value="Na/solute_symporter"/>
</dbReference>
<feature type="transmembrane region" description="Helical" evidence="8">
    <location>
        <begin position="45"/>
        <end position="70"/>
    </location>
</feature>
<dbReference type="NCBIfam" id="TIGR02119">
    <property type="entry name" value="panF"/>
    <property type="match status" value="1"/>
</dbReference>
<comment type="subcellular location">
    <subcellularLocation>
        <location evidence="1">Membrane</location>
        <topology evidence="1">Multi-pass membrane protein</topology>
    </subcellularLocation>
</comment>
<accession>A0ABU6KEK2</accession>
<protein>
    <submittedName>
        <fullName evidence="9">Sodium/pantothenate symporter</fullName>
    </submittedName>
</protein>